<evidence type="ECO:0000313" key="7">
    <source>
        <dbReference type="EMBL" id="MDF1611177.1"/>
    </source>
</evidence>
<feature type="domain" description="Chorismate-utilising enzyme C-terminal" evidence="6">
    <location>
        <begin position="172"/>
        <end position="423"/>
    </location>
</feature>
<dbReference type="NCBIfam" id="TIGR00543">
    <property type="entry name" value="isochor_syn"/>
    <property type="match status" value="1"/>
</dbReference>
<dbReference type="EC" id="5.4.4.2" evidence="3"/>
<evidence type="ECO:0000313" key="8">
    <source>
        <dbReference type="Proteomes" id="UP001221302"/>
    </source>
</evidence>
<comment type="catalytic activity">
    <reaction evidence="1">
        <text>chorismate = isochorismate</text>
        <dbReference type="Rhea" id="RHEA:18985"/>
        <dbReference type="ChEBI" id="CHEBI:29748"/>
        <dbReference type="ChEBI" id="CHEBI:29780"/>
        <dbReference type="EC" id="5.4.4.2"/>
    </reaction>
</comment>
<comment type="caution">
    <text evidence="7">The sequence shown here is derived from an EMBL/GenBank/DDBJ whole genome shotgun (WGS) entry which is preliminary data.</text>
</comment>
<dbReference type="GO" id="GO:0008909">
    <property type="term" value="F:isochorismate synthase activity"/>
    <property type="evidence" value="ECO:0007669"/>
    <property type="project" value="UniProtKB-EC"/>
</dbReference>
<dbReference type="Gene3D" id="3.60.120.10">
    <property type="entry name" value="Anthranilate synthase"/>
    <property type="match status" value="1"/>
</dbReference>
<gene>
    <name evidence="7" type="ORF">P0M35_03380</name>
</gene>
<reference evidence="7" key="1">
    <citation type="submission" date="2023-03" db="EMBL/GenBank/DDBJ databases">
        <title>Stygiobacter electus gen. nov., sp. nov., facultatively anaerobic thermotolerant bacterium of the class Ignavibacteria from a well of Yessentuki mineral water deposit.</title>
        <authorList>
            <person name="Podosokorskaya O.A."/>
            <person name="Elcheninov A.G."/>
            <person name="Petrova N.F."/>
            <person name="Zavarzina D.G."/>
            <person name="Kublanov I.V."/>
            <person name="Merkel A.Y."/>
        </authorList>
    </citation>
    <scope>NUCLEOTIDE SEQUENCE</scope>
    <source>
        <strain evidence="7">09-Me</strain>
    </source>
</reference>
<dbReference type="InterPro" id="IPR004561">
    <property type="entry name" value="IsoChor_synthase"/>
</dbReference>
<protein>
    <recommendedName>
        <fullName evidence="3">isochorismate synthase</fullName>
        <ecNumber evidence="3">5.4.4.2</ecNumber>
    </recommendedName>
    <alternativeName>
        <fullName evidence="5">Isochorismate mutase</fullName>
    </alternativeName>
</protein>
<sequence length="433" mass="50232">MSTITNYLKNENFNSNTLISFFQRIEPININAIINHSSEFENTFTFFNSRNKINFIAIEEVESKNIFFNSHNRISNVDKNTLEKFPLFVGYKKFISKSKTNLWDDFSDNKWYIPKFIIAQNDNDYFLIHNFLGNMYDEEKFNYLNSLTNKKSSIKFVEQRVRINKSDIDELNWKEKVKSALNKINKNELEKVVIARKVELELSNEFNLLTTFNQLLNNCNDCIIFSVKESNSIFFGATPEKLFSINKNIINTEALAGSIERSKNETEDAYLGNQLLRDPKELNEQKKVLDYILSILSNYSSDIKFNEIPFIKKLNSVQHLQTKINATISSEFEILKFLNEIHPTPAVCGLPKEGALEFIYETEDFDRGLYAGVIGWYNNFNIGEFYVGIRSALQKENKLNVFAGCGIVEGSIPEKEFFETEIKLKPILSLFSL</sequence>
<dbReference type="Proteomes" id="UP001221302">
    <property type="component" value="Unassembled WGS sequence"/>
</dbReference>
<dbReference type="PANTHER" id="PTHR42839:SF2">
    <property type="entry name" value="ISOCHORISMATE SYNTHASE ENTC"/>
    <property type="match status" value="1"/>
</dbReference>
<keyword evidence="8" id="KW-1185">Reference proteome</keyword>
<dbReference type="SUPFAM" id="SSF56322">
    <property type="entry name" value="ADC synthase"/>
    <property type="match status" value="1"/>
</dbReference>
<keyword evidence="4 7" id="KW-0413">Isomerase</keyword>
<evidence type="ECO:0000259" key="6">
    <source>
        <dbReference type="Pfam" id="PF00425"/>
    </source>
</evidence>
<name>A0AAE3TD78_9BACT</name>
<organism evidence="7 8">
    <name type="scientific">Stygiobacter electus</name>
    <dbReference type="NCBI Taxonomy" id="3032292"/>
    <lineage>
        <taxon>Bacteria</taxon>
        <taxon>Pseudomonadati</taxon>
        <taxon>Ignavibacteriota</taxon>
        <taxon>Ignavibacteria</taxon>
        <taxon>Ignavibacteriales</taxon>
        <taxon>Melioribacteraceae</taxon>
        <taxon>Stygiobacter</taxon>
    </lineage>
</organism>
<dbReference type="Pfam" id="PF00425">
    <property type="entry name" value="Chorismate_bind"/>
    <property type="match status" value="1"/>
</dbReference>
<dbReference type="AlphaFoldDB" id="A0AAE3TD78"/>
<evidence type="ECO:0000256" key="2">
    <source>
        <dbReference type="ARBA" id="ARBA00005297"/>
    </source>
</evidence>
<dbReference type="InterPro" id="IPR005801">
    <property type="entry name" value="ADC_synthase"/>
</dbReference>
<evidence type="ECO:0000256" key="5">
    <source>
        <dbReference type="ARBA" id="ARBA00041564"/>
    </source>
</evidence>
<comment type="similarity">
    <text evidence="2">Belongs to the isochorismate synthase family.</text>
</comment>
<dbReference type="RefSeq" id="WP_321534944.1">
    <property type="nucleotide sequence ID" value="NZ_JARGDL010000003.1"/>
</dbReference>
<evidence type="ECO:0000256" key="1">
    <source>
        <dbReference type="ARBA" id="ARBA00000799"/>
    </source>
</evidence>
<accession>A0AAE3TD78</accession>
<evidence type="ECO:0000256" key="3">
    <source>
        <dbReference type="ARBA" id="ARBA00012824"/>
    </source>
</evidence>
<proteinExistence type="inferred from homology"/>
<dbReference type="PANTHER" id="PTHR42839">
    <property type="entry name" value="ISOCHORISMATE SYNTHASE ENTC"/>
    <property type="match status" value="1"/>
</dbReference>
<dbReference type="EMBL" id="JARGDL010000003">
    <property type="protein sequence ID" value="MDF1611177.1"/>
    <property type="molecule type" value="Genomic_DNA"/>
</dbReference>
<evidence type="ECO:0000256" key="4">
    <source>
        <dbReference type="ARBA" id="ARBA00023235"/>
    </source>
</evidence>
<dbReference type="InterPro" id="IPR015890">
    <property type="entry name" value="Chorismate_C"/>
</dbReference>